<keyword evidence="3" id="KW-1185">Reference proteome</keyword>
<dbReference type="RefSeq" id="WP_181268383.1">
    <property type="nucleotide sequence ID" value="NZ_BAAAGB010000001.1"/>
</dbReference>
<reference evidence="2 3" key="1">
    <citation type="journal article" date="1994" name="Int. J. Syst. Bacteriol.">
        <title>Phylogenetic positions of novel aerobic, bacteriochlorophyll a-containing bacteria and description of Roseococcus thiosulfatophilus gen. nov., sp. nov., Erythromicrobium ramosum gen. nov., sp. nov., and Erythrobacter litoralis sp. nov.</title>
        <authorList>
            <person name="Yurkov V."/>
            <person name="Stackebrandt E."/>
            <person name="Holmes A."/>
            <person name="Fuerst J.A."/>
            <person name="Hugenholtz P."/>
            <person name="Golecki J."/>
            <person name="Gad'on N."/>
            <person name="Gorlenko V.M."/>
            <person name="Kompantseva E.I."/>
            <person name="Drews G."/>
        </authorList>
    </citation>
    <scope>NUCLEOTIDE SEQUENCE [LARGE SCALE GENOMIC DNA]</scope>
    <source>
        <strain evidence="2 3">KR-99</strain>
    </source>
</reference>
<evidence type="ECO:0008006" key="4">
    <source>
        <dbReference type="Google" id="ProtNLM"/>
    </source>
</evidence>
<sequence>MRRTFALAAALLAAFPLTGIGSVAHAQPAPELVFLFPVKDGMESEPVSQIQLTFSTEVTISHVDIEMQDGPKFVVFDVMENNGGGQTSMVSSYDLPVPVAAPGQHFINYVAEVNRTDGTMDTVSGYSSFVILE</sequence>
<organism evidence="2 3">
    <name type="scientific">Sphingomonas ursincola</name>
    <dbReference type="NCBI Taxonomy" id="56361"/>
    <lineage>
        <taxon>Bacteria</taxon>
        <taxon>Pseudomonadati</taxon>
        <taxon>Pseudomonadota</taxon>
        <taxon>Alphaproteobacteria</taxon>
        <taxon>Sphingomonadales</taxon>
        <taxon>Sphingomonadaceae</taxon>
        <taxon>Sphingomonas</taxon>
    </lineage>
</organism>
<comment type="caution">
    <text evidence="2">The sequence shown here is derived from an EMBL/GenBank/DDBJ whole genome shotgun (WGS) entry which is preliminary data.</text>
</comment>
<feature type="signal peptide" evidence="1">
    <location>
        <begin position="1"/>
        <end position="26"/>
    </location>
</feature>
<protein>
    <recommendedName>
        <fullName evidence="4">CopC domain-containing protein</fullName>
    </recommendedName>
</protein>
<gene>
    <name evidence="2" type="ORF">FG486_16735</name>
</gene>
<dbReference type="AlphaFoldDB" id="A0A7V8RGH8"/>
<feature type="chain" id="PRO_5030634840" description="CopC domain-containing protein" evidence="1">
    <location>
        <begin position="27"/>
        <end position="133"/>
    </location>
</feature>
<proteinExistence type="predicted"/>
<dbReference type="Proteomes" id="UP000589292">
    <property type="component" value="Unassembled WGS sequence"/>
</dbReference>
<name>A0A7V8RGH8_9SPHN</name>
<dbReference type="EMBL" id="VDES01000003">
    <property type="protein sequence ID" value="MBA1375991.1"/>
    <property type="molecule type" value="Genomic_DNA"/>
</dbReference>
<evidence type="ECO:0000313" key="3">
    <source>
        <dbReference type="Proteomes" id="UP000589292"/>
    </source>
</evidence>
<evidence type="ECO:0000256" key="1">
    <source>
        <dbReference type="SAM" id="SignalP"/>
    </source>
</evidence>
<evidence type="ECO:0000313" key="2">
    <source>
        <dbReference type="EMBL" id="MBA1375991.1"/>
    </source>
</evidence>
<keyword evidence="1" id="KW-0732">Signal</keyword>
<accession>A0A7V8RGH8</accession>